<dbReference type="Proteomes" id="UP001182556">
    <property type="component" value="Unassembled WGS sequence"/>
</dbReference>
<sequence>MSDQRIVLVTGGNKGIGYEAVKILSQKIPHGTILLASRSVANGEAAIEKLKQSVPSHTFGNVHVVPLDISDPSTIDKAVELVKARFGRLDVLINNAAIANINGPLDSPEIFDVNIRGTRNVTEAFLPLIAANSGLVVNVSSELASYYTHDLPESTRALLLDEDHATWEMVERWMADWLEFSQKGKSEIEWKPLDDAFAHGYTVSKAILAAWSRGFAKAHPEIKVALVCPGYCATDLNNNSGPRKPSEGGESIVWPVFNEFENGRFYSDGKLVGWAHPMPDWLKQQ</sequence>
<keyword evidence="3" id="KW-0560">Oxidoreductase</keyword>
<dbReference type="InterPro" id="IPR036291">
    <property type="entry name" value="NAD(P)-bd_dom_sf"/>
</dbReference>
<dbReference type="PANTHER" id="PTHR43490:SF99">
    <property type="entry name" value="SHORT-CHAIN DEHYDROGENASE_REDUCTASE"/>
    <property type="match status" value="1"/>
</dbReference>
<dbReference type="AlphaFoldDB" id="A0AAD9CUN2"/>
<protein>
    <recommendedName>
        <fullName evidence="7">NAD(P)-binding protein</fullName>
    </recommendedName>
</protein>
<dbReference type="Gene3D" id="3.40.50.720">
    <property type="entry name" value="NAD(P)-binding Rossmann-like Domain"/>
    <property type="match status" value="1"/>
</dbReference>
<dbReference type="Pfam" id="PF00106">
    <property type="entry name" value="adh_short"/>
    <property type="match status" value="1"/>
</dbReference>
<comment type="caution">
    <text evidence="5">The sequence shown here is derived from an EMBL/GenBank/DDBJ whole genome shotgun (WGS) entry which is preliminary data.</text>
</comment>
<dbReference type="SUPFAM" id="SSF51735">
    <property type="entry name" value="NAD(P)-binding Rossmann-fold domains"/>
    <property type="match status" value="1"/>
</dbReference>
<proteinExistence type="inferred from homology"/>
<dbReference type="EMBL" id="JAODAN010000008">
    <property type="protein sequence ID" value="KAK1922354.1"/>
    <property type="molecule type" value="Genomic_DNA"/>
</dbReference>
<name>A0AAD9CUN2_PAPLA</name>
<evidence type="ECO:0000256" key="2">
    <source>
        <dbReference type="ARBA" id="ARBA00022857"/>
    </source>
</evidence>
<evidence type="ECO:0000313" key="5">
    <source>
        <dbReference type="EMBL" id="KAK1922354.1"/>
    </source>
</evidence>
<evidence type="ECO:0000256" key="4">
    <source>
        <dbReference type="RuleBase" id="RU000363"/>
    </source>
</evidence>
<dbReference type="PRINTS" id="PR00080">
    <property type="entry name" value="SDRFAMILY"/>
</dbReference>
<dbReference type="PRINTS" id="PR00081">
    <property type="entry name" value="GDHRDH"/>
</dbReference>
<keyword evidence="6" id="KW-1185">Reference proteome</keyword>
<organism evidence="5 6">
    <name type="scientific">Papiliotrema laurentii</name>
    <name type="common">Cryptococcus laurentii</name>
    <dbReference type="NCBI Taxonomy" id="5418"/>
    <lineage>
        <taxon>Eukaryota</taxon>
        <taxon>Fungi</taxon>
        <taxon>Dikarya</taxon>
        <taxon>Basidiomycota</taxon>
        <taxon>Agaricomycotina</taxon>
        <taxon>Tremellomycetes</taxon>
        <taxon>Tremellales</taxon>
        <taxon>Rhynchogastremaceae</taxon>
        <taxon>Papiliotrema</taxon>
    </lineage>
</organism>
<evidence type="ECO:0000313" key="6">
    <source>
        <dbReference type="Proteomes" id="UP001182556"/>
    </source>
</evidence>
<evidence type="ECO:0000256" key="1">
    <source>
        <dbReference type="ARBA" id="ARBA00006484"/>
    </source>
</evidence>
<evidence type="ECO:0008006" key="7">
    <source>
        <dbReference type="Google" id="ProtNLM"/>
    </source>
</evidence>
<dbReference type="InterPro" id="IPR002347">
    <property type="entry name" value="SDR_fam"/>
</dbReference>
<keyword evidence="2" id="KW-0521">NADP</keyword>
<gene>
    <name evidence="5" type="ORF">DB88DRAFT_347512</name>
</gene>
<dbReference type="PANTHER" id="PTHR43490">
    <property type="entry name" value="(+)-NEOMENTHOL DEHYDROGENASE"/>
    <property type="match status" value="1"/>
</dbReference>
<reference evidence="5" key="1">
    <citation type="submission" date="2023-02" db="EMBL/GenBank/DDBJ databases">
        <title>Identification and recombinant expression of a fungal hydrolase from Papiliotrema laurentii that hydrolyzes apple cutin and clears colloidal polyester polyurethane.</title>
        <authorList>
            <consortium name="DOE Joint Genome Institute"/>
            <person name="Roman V.A."/>
            <person name="Bojanowski C."/>
            <person name="Crable B.R."/>
            <person name="Wagner D.N."/>
            <person name="Hung C.S."/>
            <person name="Nadeau L.J."/>
            <person name="Schratz L."/>
            <person name="Haridas S."/>
            <person name="Pangilinan J."/>
            <person name="Lipzen A."/>
            <person name="Na H."/>
            <person name="Yan M."/>
            <person name="Ng V."/>
            <person name="Grigoriev I.V."/>
            <person name="Spatafora J.W."/>
            <person name="Barlow D."/>
            <person name="Biffinger J."/>
            <person name="Kelley-Loughnane N."/>
            <person name="Varaljay V.A."/>
            <person name="Crookes-Goodson W.J."/>
        </authorList>
    </citation>
    <scope>NUCLEOTIDE SEQUENCE</scope>
    <source>
        <strain evidence="5">5307AH</strain>
    </source>
</reference>
<comment type="similarity">
    <text evidence="1 4">Belongs to the short-chain dehydrogenases/reductases (SDR) family.</text>
</comment>
<accession>A0AAD9CUN2</accession>
<evidence type="ECO:0000256" key="3">
    <source>
        <dbReference type="ARBA" id="ARBA00023002"/>
    </source>
</evidence>
<dbReference type="GO" id="GO:0016020">
    <property type="term" value="C:membrane"/>
    <property type="evidence" value="ECO:0007669"/>
    <property type="project" value="TreeGrafter"/>
</dbReference>
<dbReference type="GO" id="GO:0016491">
    <property type="term" value="F:oxidoreductase activity"/>
    <property type="evidence" value="ECO:0007669"/>
    <property type="project" value="UniProtKB-KW"/>
</dbReference>